<gene>
    <name evidence="3" type="ORF">ACFSBK_07290</name>
</gene>
<proteinExistence type="predicted"/>
<feature type="domain" description="Peptidase S74" evidence="2">
    <location>
        <begin position="1507"/>
        <end position="1603"/>
    </location>
</feature>
<dbReference type="PROSITE" id="PS51688">
    <property type="entry name" value="ICA"/>
    <property type="match status" value="1"/>
</dbReference>
<protein>
    <submittedName>
        <fullName evidence="3">Tail fiber domain-containing protein</fullName>
    </submittedName>
</protein>
<dbReference type="Pfam" id="PF13884">
    <property type="entry name" value="Peptidase_S74"/>
    <property type="match status" value="1"/>
</dbReference>
<evidence type="ECO:0000259" key="2">
    <source>
        <dbReference type="PROSITE" id="PS51688"/>
    </source>
</evidence>
<dbReference type="EMBL" id="JBHUFF010000013">
    <property type="protein sequence ID" value="MFD1799655.1"/>
    <property type="molecule type" value="Genomic_DNA"/>
</dbReference>
<keyword evidence="4" id="KW-1185">Reference proteome</keyword>
<dbReference type="Proteomes" id="UP001597285">
    <property type="component" value="Unassembled WGS sequence"/>
</dbReference>
<comment type="caution">
    <text evidence="3">The sequence shown here is derived from an EMBL/GenBank/DDBJ whole genome shotgun (WGS) entry which is preliminary data.</text>
</comment>
<dbReference type="RefSeq" id="WP_058918172.1">
    <property type="nucleotide sequence ID" value="NZ_JBHSQC010000025.1"/>
</dbReference>
<evidence type="ECO:0000313" key="4">
    <source>
        <dbReference type="Proteomes" id="UP001597285"/>
    </source>
</evidence>
<accession>A0ABW4NMJ4</accession>
<evidence type="ECO:0000313" key="3">
    <source>
        <dbReference type="EMBL" id="MFD1799655.1"/>
    </source>
</evidence>
<feature type="coiled-coil region" evidence="1">
    <location>
        <begin position="408"/>
        <end position="467"/>
    </location>
</feature>
<sequence>MLTVSNELRNAFMKDERTIYVRIKIGNRTFDNNNVISVDYDAGSLSGEVFAIGSTYSNSIKITFSELVEGLKELDEVTYEIGIKLANGKIEYVPMGVFVINDAIEMDRNNNKTTIECMDRMVMMGGTYVSSLNYPAAIREVALEIANKAGIAVAYTFDRLSADVIAKPEGYTYREAIGLIAQFEAGFATFDRYGKLEIRTLSDPNFAIPPDNYFSKGLVKNEVFFRLGGISCTNDDSDTVIQSGNTAGNQVVLENRVMTKFLLDKIYQKIQTINYYPFSLSWQGNPVLEAGNWIEVEDLQGNKFKTPNLSYSLSFNGGLSAKSSAETVTHSDATYQYKSPLQQKIEWIHARIDAAGGNVVYEGIDEPVNPKEGDLWFKIIGPDKEILIYKKDKDGNLFWDPQISTADIDKVAKEVEEAIEQIKEAEKSANDAVEKADQAIEEAGFAKVDAEKAKEDATKAISDANKAVTDAGTAIGTANTAKTNAGTALTTAQTSLTNSGTAIDKAGQALSKATEAETETGKLTTSYNNLTQTVGLKADKTEVSTIKGIVTQHGLDITANATAVGLKTDKTVTDIINQTVAKHTTDIKATADGLAMKAEKALVDTLNGTVATHTSQIKATADGLGLKADKSLVDTVKGTVDTHTAQIKATSDGLALKAEKSLVDTINGTVNTHTSQIKATSDGLGLKADKTLVDTVKGTVDKHTTDIKANADGLKLKAEASAVNTLTGTVNTHTNQISANATAISARLTSAQVDSLVAGKNYVNQTTLNATANGLSTQITQVSNAVDTAASLAQAMSNGKMLHTDPTFRKGNNGITLYNNSGNGTVTVTRIAKPSDAPTTSTHALQVRTTGTASPGIGGFIQRVDGRANAKFVIRIIAKIPVGYTLLTASNAMGTGNSDKIITSNVGTGKYEEYIRVIQCGSTGSFSNSGHFYLSGAVGTVANPVEWFLAYSTAYDVTDMDYTTIDKFTSIDANINGIQTTVASKADKSQITQLSTQISSKVESATYNSKMTQLDSAINLRVVAKDVTDAILLDKKIKDTRATNQIPSWYFTNYPNQEVREFKTRTVVGAPGSSTYVQLTTKVPWSGSSGGLVTQTAESADGVYQRVSNAASTAWLAWEKVVEAGELLSQINLQSGNILIQTGKLYLDAATVTFSGKAFIPSAAITALAADKITAGTINAANVKLINLDASQITTGTMTGIKIVSPFDYSYDGAIRNKGNAVLTSGELAMNGTFTHSYGGTFMKINPDTIYAENLQNNGSVRSMFKLSGVGLELNVLGKTARYTQDGIYFESGGNASVKYNSGDARIEISSYNGVSLGVNSSGSFYYRMSMGGGQDGLAPFVDVWTDLNLRSTLNVGGNTVKNAAHINGVQDILFHNTSNRIVQGTDNILNIMSPAQINMGYTNGTITSNSLIISNWGTQFSKQVHFNGNHIQGASSINGVKDIMWGGSSNRIVQAGDGSMNILAPIQLNLGWTNGSSTFNTVVITQNQAVIRRTLNMDGNSISNQSDRRLKKDIVETERIVLDSIKNWNFVEYYWKDSDKPSGNQFGLIAQDTPELMVFEEEDDYYGIDSSRQIMLNSKGVQELAFKNDELEEKIKELETKILEMGK</sequence>
<name>A0ABW4NMJ4_9LACT</name>
<reference evidence="4" key="1">
    <citation type="journal article" date="2019" name="Int. J. Syst. Evol. Microbiol.">
        <title>The Global Catalogue of Microorganisms (GCM) 10K type strain sequencing project: providing services to taxonomists for standard genome sequencing and annotation.</title>
        <authorList>
            <consortium name="The Broad Institute Genomics Platform"/>
            <consortium name="The Broad Institute Genome Sequencing Center for Infectious Disease"/>
            <person name="Wu L."/>
            <person name="Ma J."/>
        </authorList>
    </citation>
    <scope>NUCLEOTIDE SEQUENCE [LARGE SCALE GENOMIC DNA]</scope>
    <source>
        <strain evidence="4">KCTC 42143</strain>
    </source>
</reference>
<organism evidence="3 4">
    <name type="scientific">Carnobacterium antarcticum</name>
    <dbReference type="NCBI Taxonomy" id="2126436"/>
    <lineage>
        <taxon>Bacteria</taxon>
        <taxon>Bacillati</taxon>
        <taxon>Bacillota</taxon>
        <taxon>Bacilli</taxon>
        <taxon>Lactobacillales</taxon>
        <taxon>Carnobacteriaceae</taxon>
        <taxon>Carnobacterium</taxon>
    </lineage>
</organism>
<dbReference type="InterPro" id="IPR030392">
    <property type="entry name" value="S74_ICA"/>
</dbReference>
<keyword evidence="1" id="KW-0175">Coiled coil</keyword>
<evidence type="ECO:0000256" key="1">
    <source>
        <dbReference type="SAM" id="Coils"/>
    </source>
</evidence>